<evidence type="ECO:0000256" key="4">
    <source>
        <dbReference type="ARBA" id="ARBA00023242"/>
    </source>
</evidence>
<keyword evidence="3" id="KW-0833">Ubl conjugation pathway</keyword>
<evidence type="ECO:0000256" key="5">
    <source>
        <dbReference type="ARBA" id="ARBA00037710"/>
    </source>
</evidence>
<evidence type="ECO:0000313" key="8">
    <source>
        <dbReference type="Proteomes" id="UP000796761"/>
    </source>
</evidence>
<protein>
    <recommendedName>
        <fullName evidence="6">F-box only protein 25</fullName>
    </recommendedName>
</protein>
<keyword evidence="8" id="KW-1185">Reference proteome</keyword>
<dbReference type="OrthoDB" id="9991467at2759"/>
<keyword evidence="4" id="KW-0539">Nucleus</keyword>
<dbReference type="AlphaFoldDB" id="A0A8K1GJ19"/>
<organism evidence="7 8">
    <name type="scientific">Zosterops borbonicus</name>
    <dbReference type="NCBI Taxonomy" id="364589"/>
    <lineage>
        <taxon>Eukaryota</taxon>
        <taxon>Metazoa</taxon>
        <taxon>Chordata</taxon>
        <taxon>Craniata</taxon>
        <taxon>Vertebrata</taxon>
        <taxon>Euteleostomi</taxon>
        <taxon>Archelosauria</taxon>
        <taxon>Archosauria</taxon>
        <taxon>Dinosauria</taxon>
        <taxon>Saurischia</taxon>
        <taxon>Theropoda</taxon>
        <taxon>Coelurosauria</taxon>
        <taxon>Aves</taxon>
        <taxon>Neognathae</taxon>
        <taxon>Neoaves</taxon>
        <taxon>Telluraves</taxon>
        <taxon>Australaves</taxon>
        <taxon>Passeriformes</taxon>
        <taxon>Sylvioidea</taxon>
        <taxon>Zosteropidae</taxon>
        <taxon>Zosterops</taxon>
    </lineage>
</organism>
<dbReference type="UniPathway" id="UPA00143"/>
<dbReference type="SUPFAM" id="SSF81383">
    <property type="entry name" value="F-box domain"/>
    <property type="match status" value="1"/>
</dbReference>
<dbReference type="GO" id="GO:0016567">
    <property type="term" value="P:protein ubiquitination"/>
    <property type="evidence" value="ECO:0007669"/>
    <property type="project" value="UniProtKB-UniPathway"/>
</dbReference>
<dbReference type="Proteomes" id="UP000796761">
    <property type="component" value="Unassembled WGS sequence"/>
</dbReference>
<evidence type="ECO:0000256" key="2">
    <source>
        <dbReference type="ARBA" id="ARBA00004906"/>
    </source>
</evidence>
<evidence type="ECO:0000256" key="1">
    <source>
        <dbReference type="ARBA" id="ARBA00004123"/>
    </source>
</evidence>
<sequence>MIQLILTDKKATEAKGISQVKKGDPQPLLDHSEVTSGVLCSILVYTVQEGQGATEEETTKMIRSLDHLCHEERCMQELPLFLSLEKSERGSHHIITGDDENEEVYNTEDCEFAAKKRKKDHFRNNTDSQCFYREKWIYVHKESTKERHGYCTLGEAFNRLDFSSAIQDIRRFNYVVKLLQLIAKSQLTSLSGAAQKNYFNILDKIVQKVMEDQYNPRLIKDLLQDLSSTLCILIRGVGKSVLVGNINIWICRLETILLWQQQLKNLQMNKQVNNGLTLSDLPLHMLNNILYRFSDGWDIITLGQVTPTLYMLSEDRQLWKKLCQYHFAEKQFCRHLIPSEKGHIDWKLMYFALQKYYPIKEQYGDTLHFCRHCSILFWKDTGHPCTASDPNTCLMPVSPQHFIDLFKF</sequence>
<reference evidence="7" key="1">
    <citation type="submission" date="2019-04" db="EMBL/GenBank/DDBJ databases">
        <title>Genome assembly of Zosterops borbonicus 15179.</title>
        <authorList>
            <person name="Leroy T."/>
            <person name="Anselmetti Y."/>
            <person name="Tilak M.-K."/>
            <person name="Nabholz B."/>
        </authorList>
    </citation>
    <scope>NUCLEOTIDE SEQUENCE</scope>
    <source>
        <strain evidence="7">HGM_15179</strain>
        <tissue evidence="7">Muscle</tissue>
    </source>
</reference>
<evidence type="ECO:0000256" key="6">
    <source>
        <dbReference type="ARBA" id="ARBA00040054"/>
    </source>
</evidence>
<dbReference type="GO" id="GO:0019005">
    <property type="term" value="C:SCF ubiquitin ligase complex"/>
    <property type="evidence" value="ECO:0007669"/>
    <property type="project" value="TreeGrafter"/>
</dbReference>
<evidence type="ECO:0000256" key="3">
    <source>
        <dbReference type="ARBA" id="ARBA00022786"/>
    </source>
</evidence>
<proteinExistence type="predicted"/>
<dbReference type="GO" id="GO:0005737">
    <property type="term" value="C:cytoplasm"/>
    <property type="evidence" value="ECO:0007669"/>
    <property type="project" value="TreeGrafter"/>
</dbReference>
<dbReference type="EMBL" id="SWJQ01000222">
    <property type="protein sequence ID" value="TRZ18475.1"/>
    <property type="molecule type" value="Genomic_DNA"/>
</dbReference>
<dbReference type="PANTHER" id="PTHR13123:SF8">
    <property type="entry name" value="F-BOX ONLY PROTEIN 25"/>
    <property type="match status" value="1"/>
</dbReference>
<dbReference type="GO" id="GO:0005634">
    <property type="term" value="C:nucleus"/>
    <property type="evidence" value="ECO:0007669"/>
    <property type="project" value="UniProtKB-SubCell"/>
</dbReference>
<dbReference type="Gene3D" id="1.20.1280.50">
    <property type="match status" value="1"/>
</dbReference>
<accession>A0A8K1GJ19</accession>
<comment type="pathway">
    <text evidence="2">Protein modification; protein ubiquitination.</text>
</comment>
<dbReference type="InterPro" id="IPR036047">
    <property type="entry name" value="F-box-like_dom_sf"/>
</dbReference>
<gene>
    <name evidence="7" type="ORF">HGM15179_008625</name>
</gene>
<comment type="subcellular location">
    <subcellularLocation>
        <location evidence="1">Nucleus</location>
    </subcellularLocation>
</comment>
<evidence type="ECO:0000313" key="7">
    <source>
        <dbReference type="EMBL" id="TRZ18475.1"/>
    </source>
</evidence>
<dbReference type="CDD" id="cd22099">
    <property type="entry name" value="F-box_FBXO25"/>
    <property type="match status" value="1"/>
</dbReference>
<comment type="caution">
    <text evidence="7">The sequence shown here is derived from an EMBL/GenBank/DDBJ whole genome shotgun (WGS) entry which is preliminary data.</text>
</comment>
<name>A0A8K1GJ19_9PASS</name>
<comment type="function">
    <text evidence="5">Substrate-recognition component of the SCF (SKP1-CUL1-F-box protein)-type E3 ubiquitin ligase complex. May play a role in accumulation of expanded polyglutamine (polyQ) protein huntingtin (HTT).</text>
</comment>
<dbReference type="PANTHER" id="PTHR13123">
    <property type="entry name" value="LD30288P"/>
    <property type="match status" value="1"/>
</dbReference>
<dbReference type="InterPro" id="IPR040394">
    <property type="entry name" value="FBX25/32"/>
</dbReference>